<feature type="signal peptide" evidence="1">
    <location>
        <begin position="1"/>
        <end position="20"/>
    </location>
</feature>
<evidence type="ECO:0000313" key="2">
    <source>
        <dbReference type="EMBL" id="WAR01921.1"/>
    </source>
</evidence>
<proteinExistence type="predicted"/>
<dbReference type="EMBL" id="CP111015">
    <property type="protein sequence ID" value="WAR01921.1"/>
    <property type="molecule type" value="Genomic_DNA"/>
</dbReference>
<organism evidence="2 3">
    <name type="scientific">Mya arenaria</name>
    <name type="common">Soft-shell clam</name>
    <dbReference type="NCBI Taxonomy" id="6604"/>
    <lineage>
        <taxon>Eukaryota</taxon>
        <taxon>Metazoa</taxon>
        <taxon>Spiralia</taxon>
        <taxon>Lophotrochozoa</taxon>
        <taxon>Mollusca</taxon>
        <taxon>Bivalvia</taxon>
        <taxon>Autobranchia</taxon>
        <taxon>Heteroconchia</taxon>
        <taxon>Euheterodonta</taxon>
        <taxon>Imparidentia</taxon>
        <taxon>Neoheterodontei</taxon>
        <taxon>Myida</taxon>
        <taxon>Myoidea</taxon>
        <taxon>Myidae</taxon>
        <taxon>Mya</taxon>
    </lineage>
</organism>
<keyword evidence="3" id="KW-1185">Reference proteome</keyword>
<gene>
    <name evidence="2" type="ORF">MAR_008479</name>
</gene>
<evidence type="ECO:0000313" key="3">
    <source>
        <dbReference type="Proteomes" id="UP001164746"/>
    </source>
</evidence>
<reference evidence="2" key="1">
    <citation type="submission" date="2022-11" db="EMBL/GenBank/DDBJ databases">
        <title>Centuries of genome instability and evolution in soft-shell clam transmissible cancer (bioRxiv).</title>
        <authorList>
            <person name="Hart S.F.M."/>
            <person name="Yonemitsu M.A."/>
            <person name="Giersch R.M."/>
            <person name="Beal B.F."/>
            <person name="Arriagada G."/>
            <person name="Davis B.W."/>
            <person name="Ostrander E.A."/>
            <person name="Goff S.P."/>
            <person name="Metzger M.J."/>
        </authorList>
    </citation>
    <scope>NUCLEOTIDE SEQUENCE</scope>
    <source>
        <strain evidence="2">MELC-2E11</strain>
        <tissue evidence="2">Siphon/mantle</tissue>
    </source>
</reference>
<name>A0ABY7E0A3_MYAAR</name>
<sequence length="144" mass="16436">MEYWLICAFIVGAIFETARCSGSGGRCYSGSQLECEQVWTNLWNAEYERKYTVVCQHFTEVHKCTMSHQKSCPFTKLELELYEKDIVQYYVNKPHSCPLIGGNIEYRGTYGDDDTEKSASHRATGAHSLWTLFSVSLCVLLVLL</sequence>
<evidence type="ECO:0000256" key="1">
    <source>
        <dbReference type="SAM" id="SignalP"/>
    </source>
</evidence>
<dbReference type="Proteomes" id="UP001164746">
    <property type="component" value="Chromosome 4"/>
</dbReference>
<protein>
    <submittedName>
        <fullName evidence="2">Uncharacterized protein</fullName>
    </submittedName>
</protein>
<feature type="chain" id="PRO_5045307572" evidence="1">
    <location>
        <begin position="21"/>
        <end position="144"/>
    </location>
</feature>
<accession>A0ABY7E0A3</accession>
<keyword evidence="1" id="KW-0732">Signal</keyword>